<dbReference type="Gene3D" id="3.10.450.50">
    <property type="match status" value="1"/>
</dbReference>
<name>A0A3N1D834_9ACTN</name>
<dbReference type="InterPro" id="IPR013100">
    <property type="entry name" value="LEH"/>
</dbReference>
<dbReference type="AlphaFoldDB" id="A0A3N1D834"/>
<dbReference type="InterPro" id="IPR032710">
    <property type="entry name" value="NTF2-like_dom_sf"/>
</dbReference>
<reference evidence="2 3" key="1">
    <citation type="submission" date="2018-11" db="EMBL/GenBank/DDBJ databases">
        <title>Sequencing the genomes of 1000 actinobacteria strains.</title>
        <authorList>
            <person name="Klenk H.-P."/>
        </authorList>
    </citation>
    <scope>NUCLEOTIDE SEQUENCE [LARGE SCALE GENOMIC DNA]</scope>
    <source>
        <strain evidence="2 3">DSM 44254</strain>
    </source>
</reference>
<dbReference type="RefSeq" id="WP_123668758.1">
    <property type="nucleotide sequence ID" value="NZ_RJKE01000001.1"/>
</dbReference>
<dbReference type="OrthoDB" id="9781757at2"/>
<accession>A0A3N1D834</accession>
<keyword evidence="3" id="KW-1185">Reference proteome</keyword>
<sequence length="141" mass="15431">MSDENTKVVENFLAALEAFDLAAAERLLAPGVLYQNVPLPPARGRAATMRQLKLMTRYLTGFEAVTHDIAANGDTVLTSRTDALVRGGFRAEFWVAGTFRVREGRIVLWRDYFDWTTFALAGLKGLAGLVLPGGSTRSARV</sequence>
<dbReference type="GO" id="GO:0016787">
    <property type="term" value="F:hydrolase activity"/>
    <property type="evidence" value="ECO:0007669"/>
    <property type="project" value="UniProtKB-KW"/>
</dbReference>
<dbReference type="SUPFAM" id="SSF54427">
    <property type="entry name" value="NTF2-like"/>
    <property type="match status" value="1"/>
</dbReference>
<comment type="caution">
    <text evidence="2">The sequence shown here is derived from an EMBL/GenBank/DDBJ whole genome shotgun (WGS) entry which is preliminary data.</text>
</comment>
<evidence type="ECO:0000313" key="3">
    <source>
        <dbReference type="Proteomes" id="UP000272400"/>
    </source>
</evidence>
<evidence type="ECO:0000313" key="2">
    <source>
        <dbReference type="EMBL" id="ROO89707.1"/>
    </source>
</evidence>
<dbReference type="EMBL" id="RJKE01000001">
    <property type="protein sequence ID" value="ROO89707.1"/>
    <property type="molecule type" value="Genomic_DNA"/>
</dbReference>
<protein>
    <submittedName>
        <fullName evidence="2">Limonene-1,2-epoxide hydrolase</fullName>
    </submittedName>
</protein>
<organism evidence="2 3">
    <name type="scientific">Actinocorallia herbida</name>
    <dbReference type="NCBI Taxonomy" id="58109"/>
    <lineage>
        <taxon>Bacteria</taxon>
        <taxon>Bacillati</taxon>
        <taxon>Actinomycetota</taxon>
        <taxon>Actinomycetes</taxon>
        <taxon>Streptosporangiales</taxon>
        <taxon>Thermomonosporaceae</taxon>
        <taxon>Actinocorallia</taxon>
    </lineage>
</organism>
<proteinExistence type="predicted"/>
<dbReference type="Proteomes" id="UP000272400">
    <property type="component" value="Unassembled WGS sequence"/>
</dbReference>
<evidence type="ECO:0000259" key="1">
    <source>
        <dbReference type="Pfam" id="PF07858"/>
    </source>
</evidence>
<dbReference type="Pfam" id="PF07858">
    <property type="entry name" value="LEH"/>
    <property type="match status" value="1"/>
</dbReference>
<feature type="domain" description="Limonene-1,2-epoxide hydrolase" evidence="1">
    <location>
        <begin position="4"/>
        <end position="117"/>
    </location>
</feature>
<gene>
    <name evidence="2" type="ORF">EDD29_7412</name>
</gene>
<keyword evidence="2" id="KW-0378">Hydrolase</keyword>